<proteinExistence type="predicted"/>
<comment type="caution">
    <text evidence="1">The sequence shown here is derived from an EMBL/GenBank/DDBJ whole genome shotgun (WGS) entry which is preliminary data.</text>
</comment>
<dbReference type="EMBL" id="CAJEWN010000346">
    <property type="protein sequence ID" value="CAD2179529.1"/>
    <property type="molecule type" value="Genomic_DNA"/>
</dbReference>
<sequence length="85" mass="10295">MISFVRHFSFGEFNKLSRKLIKPKATDFDFPVDEQLEKKFQQQNAQEADQLQNKQETTKLNGEQQNFLLFWKKKDDEGKNMREYF</sequence>
<organism evidence="1 2">
    <name type="scientific">Meloidogyne enterolobii</name>
    <name type="common">Root-knot nematode worm</name>
    <name type="synonym">Meloidogyne mayaguensis</name>
    <dbReference type="NCBI Taxonomy" id="390850"/>
    <lineage>
        <taxon>Eukaryota</taxon>
        <taxon>Metazoa</taxon>
        <taxon>Ecdysozoa</taxon>
        <taxon>Nematoda</taxon>
        <taxon>Chromadorea</taxon>
        <taxon>Rhabditida</taxon>
        <taxon>Tylenchina</taxon>
        <taxon>Tylenchomorpha</taxon>
        <taxon>Tylenchoidea</taxon>
        <taxon>Meloidogynidae</taxon>
        <taxon>Meloidogyninae</taxon>
        <taxon>Meloidogyne</taxon>
    </lineage>
</organism>
<gene>
    <name evidence="1" type="ORF">MENT_LOCUS31535</name>
</gene>
<reference evidence="1 2" key="1">
    <citation type="submission" date="2020-08" db="EMBL/GenBank/DDBJ databases">
        <authorList>
            <person name="Koutsovoulos G."/>
            <person name="Danchin GJ E."/>
        </authorList>
    </citation>
    <scope>NUCLEOTIDE SEQUENCE [LARGE SCALE GENOMIC DNA]</scope>
</reference>
<protein>
    <submittedName>
        <fullName evidence="1">Uncharacterized protein</fullName>
    </submittedName>
</protein>
<dbReference type="AlphaFoldDB" id="A0A6V7VXJ1"/>
<dbReference type="Proteomes" id="UP000580250">
    <property type="component" value="Unassembled WGS sequence"/>
</dbReference>
<accession>A0A6V7VXJ1</accession>
<evidence type="ECO:0000313" key="2">
    <source>
        <dbReference type="Proteomes" id="UP000580250"/>
    </source>
</evidence>
<name>A0A6V7VXJ1_MELEN</name>
<evidence type="ECO:0000313" key="1">
    <source>
        <dbReference type="EMBL" id="CAD2179529.1"/>
    </source>
</evidence>